<evidence type="ECO:0000313" key="1">
    <source>
        <dbReference type="EMBL" id="MBS8266418.1"/>
    </source>
</evidence>
<protein>
    <recommendedName>
        <fullName evidence="3">Phospholipase D-like domain-containing protein</fullName>
    </recommendedName>
</protein>
<sequence>MAILQKFTQGISGEWNYRKELVSLLSSKKYNNFTFASAFATESGVDLIEEFLKELGGKIEVFIGVRNGVTTYQAIAKLLTLGAKVYGIDTGSAAKIFHEKTYTASNKEEALILTGSGNLTRGGLVTNIESGTLVKCDLKNENDMEYFQQCLDQLEILKKDYPRNVYEITDVHMAKELLTNGILLDEKKTVPRTVKGTSKPNLATYEVPPMKTFIEKVEGKKAYKSAKKEENYVLAVPNESQNDYNLLNFEEIWRSKELTERDLNIPSNEATNTTGSMLLKKGVYDIDQQTYFYNEAFGDLEWTPGIGKKAHFLYAKAHFDFLIDGVFIKGYDLVVKHDPRTDTKTYFQKQPMTHLLWGNAKPLVAKRHLLDEIMTLYKDKNNSGKFLIKIEAEE</sequence>
<dbReference type="Proteomes" id="UP000761411">
    <property type="component" value="Unassembled WGS sequence"/>
</dbReference>
<gene>
    <name evidence="1" type="ORF">DYI25_18505</name>
</gene>
<reference evidence="1 2" key="1">
    <citation type="journal article" date="2021" name="Microorganisms">
        <title>Bacterial Dimethylsulfoniopropionate Biosynthesis in the East China Sea.</title>
        <authorList>
            <person name="Liu J."/>
            <person name="Zhang Y."/>
            <person name="Liu J."/>
            <person name="Zhong H."/>
            <person name="Williams B.T."/>
            <person name="Zheng Y."/>
            <person name="Curson A.R.J."/>
            <person name="Sun C."/>
            <person name="Sun H."/>
            <person name="Song D."/>
            <person name="Wagner Mackenzie B."/>
            <person name="Bermejo Martinez A."/>
            <person name="Todd J.D."/>
            <person name="Zhang X.H."/>
        </authorList>
    </citation>
    <scope>NUCLEOTIDE SEQUENCE [LARGE SCALE GENOMIC DNA]</scope>
    <source>
        <strain evidence="1 2">ESS08</strain>
    </source>
</reference>
<keyword evidence="2" id="KW-1185">Reference proteome</keyword>
<dbReference type="RefSeq" id="WP_213371718.1">
    <property type="nucleotide sequence ID" value="NZ_QTKX01000003.1"/>
</dbReference>
<evidence type="ECO:0008006" key="3">
    <source>
        <dbReference type="Google" id="ProtNLM"/>
    </source>
</evidence>
<evidence type="ECO:0000313" key="2">
    <source>
        <dbReference type="Proteomes" id="UP000761411"/>
    </source>
</evidence>
<organism evidence="1 2">
    <name type="scientific">Mesobacillus boroniphilus</name>
    <dbReference type="NCBI Taxonomy" id="308892"/>
    <lineage>
        <taxon>Bacteria</taxon>
        <taxon>Bacillati</taxon>
        <taxon>Bacillota</taxon>
        <taxon>Bacilli</taxon>
        <taxon>Bacillales</taxon>
        <taxon>Bacillaceae</taxon>
        <taxon>Mesobacillus</taxon>
    </lineage>
</organism>
<accession>A0A944CRE0</accession>
<dbReference type="EMBL" id="QTKX01000003">
    <property type="protein sequence ID" value="MBS8266418.1"/>
    <property type="molecule type" value="Genomic_DNA"/>
</dbReference>
<dbReference type="Gene3D" id="3.30.870.10">
    <property type="entry name" value="Endonuclease Chain A"/>
    <property type="match status" value="1"/>
</dbReference>
<dbReference type="CDD" id="cd09117">
    <property type="entry name" value="PLDc_Bfil_DEXD_like"/>
    <property type="match status" value="1"/>
</dbReference>
<name>A0A944CRE0_9BACI</name>
<comment type="caution">
    <text evidence="1">The sequence shown here is derived from an EMBL/GenBank/DDBJ whole genome shotgun (WGS) entry which is preliminary data.</text>
</comment>
<dbReference type="AlphaFoldDB" id="A0A944CRE0"/>
<proteinExistence type="predicted"/>